<dbReference type="GO" id="GO:0007131">
    <property type="term" value="P:reciprocal meiotic recombination"/>
    <property type="evidence" value="ECO:0007669"/>
    <property type="project" value="TreeGrafter"/>
</dbReference>
<accession>A0AAN8UBV6</accession>
<feature type="coiled-coil region" evidence="2">
    <location>
        <begin position="108"/>
        <end position="170"/>
    </location>
</feature>
<dbReference type="AlphaFoldDB" id="A0AAN8UBV6"/>
<feature type="coiled-coil region" evidence="2">
    <location>
        <begin position="217"/>
        <end position="275"/>
    </location>
</feature>
<feature type="coiled-coil region" evidence="2">
    <location>
        <begin position="632"/>
        <end position="706"/>
    </location>
</feature>
<organism evidence="3 4">
    <name type="scientific">Dillenia turbinata</name>
    <dbReference type="NCBI Taxonomy" id="194707"/>
    <lineage>
        <taxon>Eukaryota</taxon>
        <taxon>Viridiplantae</taxon>
        <taxon>Streptophyta</taxon>
        <taxon>Embryophyta</taxon>
        <taxon>Tracheophyta</taxon>
        <taxon>Spermatophyta</taxon>
        <taxon>Magnoliopsida</taxon>
        <taxon>eudicotyledons</taxon>
        <taxon>Gunneridae</taxon>
        <taxon>Pentapetalae</taxon>
        <taxon>Dilleniales</taxon>
        <taxon>Dilleniaceae</taxon>
        <taxon>Dillenia</taxon>
    </lineage>
</organism>
<dbReference type="EMBL" id="JBAMMX010000027">
    <property type="protein sequence ID" value="KAK6912580.1"/>
    <property type="molecule type" value="Genomic_DNA"/>
</dbReference>
<reference evidence="3 4" key="1">
    <citation type="submission" date="2023-12" db="EMBL/GenBank/DDBJ databases">
        <title>A high-quality genome assembly for Dillenia turbinata (Dilleniales).</title>
        <authorList>
            <person name="Chanderbali A."/>
        </authorList>
    </citation>
    <scope>NUCLEOTIDE SEQUENCE [LARGE SCALE GENOMIC DNA]</scope>
    <source>
        <strain evidence="3">LSX21</strain>
        <tissue evidence="3">Leaf</tissue>
    </source>
</reference>
<dbReference type="PANTHER" id="PTHR23160:SF19">
    <property type="entry name" value="MYOSIN HEAVY CHAIN-RELATED PROTEIN"/>
    <property type="match status" value="1"/>
</dbReference>
<name>A0AAN8UBV6_9MAGN</name>
<dbReference type="Proteomes" id="UP001370490">
    <property type="component" value="Unassembled WGS sequence"/>
</dbReference>
<evidence type="ECO:0000256" key="2">
    <source>
        <dbReference type="SAM" id="Coils"/>
    </source>
</evidence>
<gene>
    <name evidence="3" type="ORF">RJ641_022181</name>
</gene>
<evidence type="ECO:0000313" key="4">
    <source>
        <dbReference type="Proteomes" id="UP001370490"/>
    </source>
</evidence>
<keyword evidence="1 2" id="KW-0175">Coiled coil</keyword>
<dbReference type="PANTHER" id="PTHR23160">
    <property type="entry name" value="SYNAPTONEMAL COMPLEX PROTEIN-RELATED"/>
    <property type="match status" value="1"/>
</dbReference>
<evidence type="ECO:0000313" key="3">
    <source>
        <dbReference type="EMBL" id="KAK6912580.1"/>
    </source>
</evidence>
<comment type="caution">
    <text evidence="3">The sequence shown here is derived from an EMBL/GenBank/DDBJ whole genome shotgun (WGS) entry which is preliminary data.</text>
</comment>
<proteinExistence type="predicted"/>
<evidence type="ECO:0000256" key="1">
    <source>
        <dbReference type="ARBA" id="ARBA00023054"/>
    </source>
</evidence>
<sequence length="786" mass="90103">MAFSAALHSNLSTTSSHLPSKAKFFPSRINNKQKTVLAIALRSPKTNGQSPLVVKSVLGNRKTGINDNGATEPARVLLERLFAQTQKLEEQISKDSRLPQDDQLGFSLENLESDLEAALAVLKKKEEDLRDAERIVLLEHTDLNQAREELERREKAIAVALSRQETLEEELRQNNLKLVSQARHIDDLKLQLKEKDQEIAASQFSLSTKEEEIVQMRNDMLKNIEEATKVNNELEFKAQLLTEANEVIKKQETEIQELQKAIFEKDQELEESLRMHRVEEEKFKIAEANLEKQTMEWLVAKEELRKLAEESSKHMGKTNETMEDFKRVKQLLADVRYELVSSQKSLASSREKMQDQEKILEKQLAELEELKTLVMSYIKGLKEAQIEVENERVKLADAEAKNKELEWELSMKKKLVEDLQEELEKERYSLHQSAEQLSLLQEELDRKSSEFEEAHNLLQTKESELVEAKLEIQHLKSEQASLQQNLEEKDLELLNERKKLDEMNQEISELKVLMNSREDQLVQATSMLKEKEEHVQMMQHELNDTKLKYSDAEAVVERIVELTNKLVVTTRDDSPIIGMPMSSIGNNLVEHLMEKPANDYMGQEKQLETELKLTKDSLRTREMEVLAAQRALALKGEELKSVLERLEAKEKELQSLKEEVVEDAKDLRKLYALAQERIGEKSVGDLAIEKLQLEAAQLEVEAATSALYKITDMTRELLHKTSLVNEAEFGSSILLGCDLDPRTSHVDNNEWFTEVTAEAARLSSLIERLVKEAGIQGVSDSHNGEM</sequence>
<feature type="coiled-coil region" evidence="2">
    <location>
        <begin position="346"/>
        <end position="548"/>
    </location>
</feature>
<protein>
    <submittedName>
        <fullName evidence="3">Uncharacterized protein</fullName>
    </submittedName>
</protein>
<keyword evidence="4" id="KW-1185">Reference proteome</keyword>